<dbReference type="EMBL" id="AGXN01000005">
    <property type="protein sequence ID" value="EIY99252.1"/>
    <property type="molecule type" value="Genomic_DNA"/>
</dbReference>
<evidence type="ECO:0000313" key="3">
    <source>
        <dbReference type="EMBL" id="EIY99252.1"/>
    </source>
</evidence>
<dbReference type="PANTHER" id="PTHR31084">
    <property type="entry name" value="ALPHA-L-FUCOSIDASE 2"/>
    <property type="match status" value="1"/>
</dbReference>
<dbReference type="Proteomes" id="UP000003879">
    <property type="component" value="Unassembled WGS sequence"/>
</dbReference>
<dbReference type="PANTHER" id="PTHR31084:SF0">
    <property type="entry name" value="ALPHA-L-FUCOSIDASE 2"/>
    <property type="match status" value="1"/>
</dbReference>
<comment type="caution">
    <text evidence="3">The sequence shown here is derived from an EMBL/GenBank/DDBJ whole genome shotgun (WGS) entry which is preliminary data.</text>
</comment>
<dbReference type="InterPro" id="IPR013780">
    <property type="entry name" value="Glyco_hydro_b"/>
</dbReference>
<dbReference type="SUPFAM" id="SSF48208">
    <property type="entry name" value="Six-hairpin glycosidases"/>
    <property type="match status" value="1"/>
</dbReference>
<dbReference type="Gene3D" id="2.60.40.1180">
    <property type="entry name" value="Golgi alpha-mannosidase II"/>
    <property type="match status" value="1"/>
</dbReference>
<dbReference type="InterPro" id="IPR054363">
    <property type="entry name" value="GH95_cat"/>
</dbReference>
<dbReference type="InterPro" id="IPR049053">
    <property type="entry name" value="AFCA-like_C"/>
</dbReference>
<evidence type="ECO:0000259" key="2">
    <source>
        <dbReference type="Pfam" id="PF22124"/>
    </source>
</evidence>
<reference evidence="3 4" key="1">
    <citation type="submission" date="2012-02" db="EMBL/GenBank/DDBJ databases">
        <title>The Genome Sequence of Bacteroides fragilis CL07T12C05.</title>
        <authorList>
            <consortium name="The Broad Institute Genome Sequencing Platform"/>
            <person name="Earl A."/>
            <person name="Ward D."/>
            <person name="Feldgarden M."/>
            <person name="Gevers D."/>
            <person name="Zitomersky N.L."/>
            <person name="Coyne M.J."/>
            <person name="Comstock L.E."/>
            <person name="Young S.K."/>
            <person name="Zeng Q."/>
            <person name="Gargeya S."/>
            <person name="Fitzgerald M."/>
            <person name="Haas B."/>
            <person name="Abouelleil A."/>
            <person name="Alvarado L."/>
            <person name="Arachchi H.M."/>
            <person name="Berlin A."/>
            <person name="Chapman S.B."/>
            <person name="Gearin G."/>
            <person name="Goldberg J."/>
            <person name="Griggs A."/>
            <person name="Gujja S."/>
            <person name="Hansen M."/>
            <person name="Heiman D."/>
            <person name="Howarth C."/>
            <person name="Larimer J."/>
            <person name="Lui A."/>
            <person name="MacDonald P.J.P."/>
            <person name="McCowen C."/>
            <person name="Montmayeur A."/>
            <person name="Murphy C."/>
            <person name="Neiman D."/>
            <person name="Pearson M."/>
            <person name="Priest M."/>
            <person name="Roberts A."/>
            <person name="Saif S."/>
            <person name="Shea T."/>
            <person name="Sisk P."/>
            <person name="Stolte C."/>
            <person name="Sykes S."/>
            <person name="Wortman J."/>
            <person name="Nusbaum C."/>
            <person name="Birren B."/>
        </authorList>
    </citation>
    <scope>NUCLEOTIDE SEQUENCE [LARGE SCALE GENOMIC DNA]</scope>
    <source>
        <strain evidence="3 4">CL07T12C05</strain>
    </source>
</reference>
<feature type="domain" description="Alpha fucosidase A-like C-terminal" evidence="1">
    <location>
        <begin position="712"/>
        <end position="786"/>
    </location>
</feature>
<dbReference type="GO" id="GO:0004560">
    <property type="term" value="F:alpha-L-fucosidase activity"/>
    <property type="evidence" value="ECO:0007669"/>
    <property type="project" value="TreeGrafter"/>
</dbReference>
<name>A0A0E2ATE2_BACFG</name>
<dbReference type="HOGENOM" id="CLU_013559_0_0_10"/>
<sequence>MICITEKYNRLLNTHALNMKLKFLFLFLSYSLSIHSQNNLLYADSSKDSLFFEQKKALLTATWHKPFSYSSIQSNHAPLGPYMGNGDVGVVAFTSDNSQTLKISKVDFVTDGWTDWAGSGPAALPIGGVNITVNSPVYSGFVTVNRADPSGFSYQMDQLNSELRMTTATAQQVKMVSWMGVNENMIITELTTSSKTPVPISVDTYADNQSASYTTTAQVNGQIAQVTRQTKTDAVRWISCGGISTKIVGVMSKPECLSESMVRSNFQLTASDTLLVVVYVSGGGKGNDPQLPTAYNKLLALNKADVTQLKMAKKAWWKDMWTRSYVETNDELLNRHYLSSIYLLASAYNEHSPVSGGMYGVWNMDDKMMYHGDIHLNYNSQAGFYSAFSSNRPEIALPFYKTIELLIPEGKRRAKEEMGIMHPSWEGKSCRGILFPVGALGIGVFYNYYWQQTMNAPFNVPLFSWYYEYTGDLNFLRYRAYPYIRLCGDFYEDYMQKETYGKSYRYTITTGGHEDSWDLNPPSDLAFVKQTFGLLVRYSKLLGVDQKRRKKWDDILSHLPEYKVIMPTKTPNQGLPVYAKNEAGWDLPSHAIQLHAAYPCEILNLHSDSTALQIARNTLYYYEVSQKGFTNTMNELGLSAFVMGARIRFDPDLLLENMKTLIKTAGTNFLIIDGHHCTEKTAVIETVNSMMLQTVEGVIYLFPCWTQTPAAFTRLRAKGAFLVSADYDGTSVGGLKIFSEKGGICRLSNPWRGRKLRVTENGKPVSVKEQNNVCSFITRKGSTYTIVGL</sequence>
<evidence type="ECO:0000259" key="1">
    <source>
        <dbReference type="Pfam" id="PF21307"/>
    </source>
</evidence>
<dbReference type="Pfam" id="PF22124">
    <property type="entry name" value="Glyco_hydro_95_cat"/>
    <property type="match status" value="1"/>
</dbReference>
<dbReference type="InterPro" id="IPR012341">
    <property type="entry name" value="6hp_glycosidase-like_sf"/>
</dbReference>
<proteinExistence type="predicted"/>
<evidence type="ECO:0000313" key="4">
    <source>
        <dbReference type="Proteomes" id="UP000003879"/>
    </source>
</evidence>
<dbReference type="GO" id="GO:0005975">
    <property type="term" value="P:carbohydrate metabolic process"/>
    <property type="evidence" value="ECO:0007669"/>
    <property type="project" value="InterPro"/>
</dbReference>
<organism evidence="3 4">
    <name type="scientific">Bacteroides fragilis CL07T12C05</name>
    <dbReference type="NCBI Taxonomy" id="997883"/>
    <lineage>
        <taxon>Bacteria</taxon>
        <taxon>Pseudomonadati</taxon>
        <taxon>Bacteroidota</taxon>
        <taxon>Bacteroidia</taxon>
        <taxon>Bacteroidales</taxon>
        <taxon>Bacteroidaceae</taxon>
        <taxon>Bacteroides</taxon>
    </lineage>
</organism>
<feature type="domain" description="Glycosyl hydrolase family 95 catalytic" evidence="2">
    <location>
        <begin position="324"/>
        <end position="631"/>
    </location>
</feature>
<accession>A0A0E2ATE2</accession>
<evidence type="ECO:0008006" key="5">
    <source>
        <dbReference type="Google" id="ProtNLM"/>
    </source>
</evidence>
<dbReference type="Pfam" id="PF21307">
    <property type="entry name" value="Glyco_hydro_95_C"/>
    <property type="match status" value="1"/>
</dbReference>
<dbReference type="AlphaFoldDB" id="A0A0E2ATE2"/>
<dbReference type="Gene3D" id="1.50.10.10">
    <property type="match status" value="1"/>
</dbReference>
<protein>
    <recommendedName>
        <fullName evidence="5">DUF5703 domain-containing protein</fullName>
    </recommendedName>
</protein>
<dbReference type="RefSeq" id="WP_005796498.1">
    <property type="nucleotide sequence ID" value="NZ_JH724215.1"/>
</dbReference>
<dbReference type="PATRIC" id="fig|997883.3.peg.585"/>
<dbReference type="InterPro" id="IPR008928">
    <property type="entry name" value="6-hairpin_glycosidase_sf"/>
</dbReference>
<gene>
    <name evidence="3" type="ORF">HMPREF1056_00553</name>
</gene>